<dbReference type="AlphaFoldDB" id="A0A5S9MBB8"/>
<evidence type="ECO:0000313" key="2">
    <source>
        <dbReference type="Proteomes" id="UP000464658"/>
    </source>
</evidence>
<dbReference type="InterPro" id="IPR029063">
    <property type="entry name" value="SAM-dependent_MTases_sf"/>
</dbReference>
<protein>
    <recommendedName>
        <fullName evidence="3">Methyltransferase domain-containing protein</fullName>
    </recommendedName>
</protein>
<dbReference type="EMBL" id="AP021906">
    <property type="protein sequence ID" value="BBP89444.1"/>
    <property type="molecule type" value="Genomic_DNA"/>
</dbReference>
<dbReference type="SUPFAM" id="SSF53335">
    <property type="entry name" value="S-adenosyl-L-methionine-dependent methyltransferases"/>
    <property type="match status" value="1"/>
</dbReference>
<dbReference type="Proteomes" id="UP000464658">
    <property type="component" value="Chromosome"/>
</dbReference>
<organism evidence="1 2">
    <name type="scientific">Bacillus safensis</name>
    <dbReference type="NCBI Taxonomy" id="561879"/>
    <lineage>
        <taxon>Bacteria</taxon>
        <taxon>Bacillati</taxon>
        <taxon>Bacillota</taxon>
        <taxon>Bacilli</taxon>
        <taxon>Bacillales</taxon>
        <taxon>Bacillaceae</taxon>
        <taxon>Bacillus</taxon>
    </lineage>
</organism>
<gene>
    <name evidence="1" type="ORF">BsIDN1_30620</name>
</gene>
<accession>A0A5S9MBB8</accession>
<proteinExistence type="predicted"/>
<dbReference type="Gene3D" id="3.40.50.150">
    <property type="entry name" value="Vaccinia Virus protein VP39"/>
    <property type="match status" value="1"/>
</dbReference>
<reference evidence="1 2" key="1">
    <citation type="submission" date="2019-12" db="EMBL/GenBank/DDBJ databases">
        <title>Full genome sequence of a Bacillus safensis strain isolated from commercially available natto in Indonesia.</title>
        <authorList>
            <person name="Yoshida M."/>
            <person name="Uomi M."/>
            <person name="Waturangi D."/>
            <person name="Ekaputri J.J."/>
            <person name="Setiamarga D.H.E."/>
        </authorList>
    </citation>
    <scope>NUCLEOTIDE SEQUENCE [LARGE SCALE GENOMIC DNA]</scope>
    <source>
        <strain evidence="1 2">IDN1</strain>
    </source>
</reference>
<evidence type="ECO:0000313" key="1">
    <source>
        <dbReference type="EMBL" id="BBP89444.1"/>
    </source>
</evidence>
<name>A0A5S9MBB8_BACIA</name>
<evidence type="ECO:0008006" key="3">
    <source>
        <dbReference type="Google" id="ProtNLM"/>
    </source>
</evidence>
<sequence>MLEYLSKQLPLADLTGIDSSEEAIHCANQLNIKANFICTDIEIFFHHMRKVMMRF</sequence>